<organism evidence="1 2">
    <name type="scientific">Blastomyces parvus</name>
    <dbReference type="NCBI Taxonomy" id="2060905"/>
    <lineage>
        <taxon>Eukaryota</taxon>
        <taxon>Fungi</taxon>
        <taxon>Dikarya</taxon>
        <taxon>Ascomycota</taxon>
        <taxon>Pezizomycotina</taxon>
        <taxon>Eurotiomycetes</taxon>
        <taxon>Eurotiomycetidae</taxon>
        <taxon>Onygenales</taxon>
        <taxon>Ajellomycetaceae</taxon>
        <taxon>Blastomyces</taxon>
    </lineage>
</organism>
<comment type="caution">
    <text evidence="1">The sequence shown here is derived from an EMBL/GenBank/DDBJ whole genome shotgun (WGS) entry which is preliminary data.</text>
</comment>
<dbReference type="EMBL" id="PDNC01000025">
    <property type="protein sequence ID" value="PGH06056.1"/>
    <property type="molecule type" value="Genomic_DNA"/>
</dbReference>
<protein>
    <recommendedName>
        <fullName evidence="3">Protein kinase domain-containing protein</fullName>
    </recommendedName>
</protein>
<gene>
    <name evidence="1" type="ORF">GX51_02647</name>
</gene>
<evidence type="ECO:0008006" key="3">
    <source>
        <dbReference type="Google" id="ProtNLM"/>
    </source>
</evidence>
<proteinExistence type="predicted"/>
<accession>A0A2B7XAC7</accession>
<dbReference type="Proteomes" id="UP000224080">
    <property type="component" value="Unassembled WGS sequence"/>
</dbReference>
<sequence length="211" mass="24284">MGRLDHNWIGSFFNGYVLVFPDDTEWQVEAKISEKCDYLVAEEYPHVLEKDLSESQAVYHCRQTAGPEVGQEGIMKIRMQVPTKYPESMDPEERAKEAVTKLGPWTANEINNLTDLNEKGCSVTPKLLTWDRFQQSSEMLVPGGYVAILVMEKLPGVSLDSSFWKYDREKRDNVRAAFRIALTELFGNDASHSDKRLANIHYDEKNDKWYV</sequence>
<evidence type="ECO:0000313" key="2">
    <source>
        <dbReference type="Proteomes" id="UP000224080"/>
    </source>
</evidence>
<dbReference type="OrthoDB" id="5401170at2759"/>
<keyword evidence="2" id="KW-1185">Reference proteome</keyword>
<name>A0A2B7XAC7_9EURO</name>
<evidence type="ECO:0000313" key="1">
    <source>
        <dbReference type="EMBL" id="PGH06056.1"/>
    </source>
</evidence>
<dbReference type="AlphaFoldDB" id="A0A2B7XAC7"/>
<reference evidence="1 2" key="1">
    <citation type="submission" date="2017-10" db="EMBL/GenBank/DDBJ databases">
        <title>Comparative genomics in systemic dimorphic fungi from Ajellomycetaceae.</title>
        <authorList>
            <person name="Munoz J.F."/>
            <person name="Mcewen J.G."/>
            <person name="Clay O.K."/>
            <person name="Cuomo C.A."/>
        </authorList>
    </citation>
    <scope>NUCLEOTIDE SEQUENCE [LARGE SCALE GENOMIC DNA]</scope>
    <source>
        <strain evidence="1 2">UAMH130</strain>
    </source>
</reference>